<keyword evidence="2" id="KW-0472">Membrane</keyword>
<feature type="region of interest" description="Disordered" evidence="1">
    <location>
        <begin position="89"/>
        <end position="113"/>
    </location>
</feature>
<reference evidence="3" key="1">
    <citation type="submission" date="2024-09" db="EMBL/GenBank/DDBJ databases">
        <authorList>
            <person name="Sun Q."/>
        </authorList>
    </citation>
    <scope>NUCLEOTIDE SEQUENCE [LARGE SCALE GENOMIC DNA]</scope>
    <source>
        <strain evidence="3">JCM 31273</strain>
    </source>
</reference>
<dbReference type="InterPro" id="IPR052165">
    <property type="entry name" value="Membrane_assoc_protease"/>
</dbReference>
<feature type="compositionally biased region" description="Low complexity" evidence="1">
    <location>
        <begin position="104"/>
        <end position="113"/>
    </location>
</feature>
<dbReference type="AlphaFoldDB" id="A0ABD5MKP1"/>
<dbReference type="GeneID" id="67211970"/>
<feature type="transmembrane region" description="Helical" evidence="2">
    <location>
        <begin position="36"/>
        <end position="54"/>
    </location>
</feature>
<feature type="compositionally biased region" description="Polar residues" evidence="1">
    <location>
        <begin position="89"/>
        <end position="103"/>
    </location>
</feature>
<feature type="compositionally biased region" description="Basic and acidic residues" evidence="1">
    <location>
        <begin position="204"/>
        <end position="214"/>
    </location>
</feature>
<evidence type="ECO:0000256" key="2">
    <source>
        <dbReference type="SAM" id="Phobius"/>
    </source>
</evidence>
<dbReference type="PANTHER" id="PTHR33507">
    <property type="entry name" value="INNER MEMBRANE PROTEIN YBBJ"/>
    <property type="match status" value="1"/>
</dbReference>
<organism evidence="3 4">
    <name type="scientific">Halobaculum roseum</name>
    <dbReference type="NCBI Taxonomy" id="2175149"/>
    <lineage>
        <taxon>Archaea</taxon>
        <taxon>Methanobacteriati</taxon>
        <taxon>Methanobacteriota</taxon>
        <taxon>Stenosarchaea group</taxon>
        <taxon>Halobacteria</taxon>
        <taxon>Halobacteriales</taxon>
        <taxon>Haloferacaceae</taxon>
        <taxon>Halobaculum</taxon>
    </lineage>
</organism>
<dbReference type="InterPro" id="IPR012340">
    <property type="entry name" value="NA-bd_OB-fold"/>
</dbReference>
<proteinExistence type="predicted"/>
<dbReference type="Gene3D" id="2.40.50.140">
    <property type="entry name" value="Nucleic acid-binding proteins"/>
    <property type="match status" value="1"/>
</dbReference>
<keyword evidence="4" id="KW-1185">Reference proteome</keyword>
<evidence type="ECO:0000313" key="3">
    <source>
        <dbReference type="EMBL" id="MFB9822641.1"/>
    </source>
</evidence>
<feature type="compositionally biased region" description="Basic and acidic residues" evidence="1">
    <location>
        <begin position="169"/>
        <end position="180"/>
    </location>
</feature>
<gene>
    <name evidence="3" type="ORF">ACFFOL_00375</name>
</gene>
<feature type="region of interest" description="Disordered" evidence="1">
    <location>
        <begin position="169"/>
        <end position="214"/>
    </location>
</feature>
<protein>
    <submittedName>
        <fullName evidence="3">NfeD family protein</fullName>
    </submittedName>
</protein>
<dbReference type="RefSeq" id="WP_222921762.1">
    <property type="nucleotide sequence ID" value="NZ_CP082286.1"/>
</dbReference>
<evidence type="ECO:0000256" key="1">
    <source>
        <dbReference type="SAM" id="MobiDB-lite"/>
    </source>
</evidence>
<name>A0ABD5MKP1_9EURY</name>
<keyword evidence="2" id="KW-0812">Transmembrane</keyword>
<sequence length="214" mass="22095">MLLQSGLVAPETLPLVLIAAGLVLSIAEALAPGAHFVVIGVALLAAGLVGLALGPLAGPFVLGLLVLVFGALAFYGYHEFDLYGGKGQAQTSDSRSLRGSTARVTETVTPTGGEVKLDEGGFNPYYSARSVDGEIAEGTEVLVVDPGGGNVLTVESLAGGVDDIDRELAKGRREAERADVDGVDADANDANDVNTNADEEGNDEAERERESERE</sequence>
<dbReference type="EMBL" id="JBHMAJ010000001">
    <property type="protein sequence ID" value="MFB9822641.1"/>
    <property type="molecule type" value="Genomic_DNA"/>
</dbReference>
<evidence type="ECO:0000313" key="4">
    <source>
        <dbReference type="Proteomes" id="UP001589595"/>
    </source>
</evidence>
<dbReference type="Proteomes" id="UP001589595">
    <property type="component" value="Unassembled WGS sequence"/>
</dbReference>
<accession>A0ABD5MKP1</accession>
<feature type="transmembrane region" description="Helical" evidence="2">
    <location>
        <begin position="60"/>
        <end position="77"/>
    </location>
</feature>
<feature type="transmembrane region" description="Helical" evidence="2">
    <location>
        <begin position="12"/>
        <end position="31"/>
    </location>
</feature>
<comment type="caution">
    <text evidence="3">The sequence shown here is derived from an EMBL/GenBank/DDBJ whole genome shotgun (WGS) entry which is preliminary data.</text>
</comment>
<dbReference type="PANTHER" id="PTHR33507:SF3">
    <property type="entry name" value="INNER MEMBRANE PROTEIN YBBJ"/>
    <property type="match status" value="1"/>
</dbReference>
<keyword evidence="2" id="KW-1133">Transmembrane helix</keyword>